<proteinExistence type="predicted"/>
<evidence type="ECO:0000313" key="1">
    <source>
        <dbReference type="EMBL" id="SFK14973.1"/>
    </source>
</evidence>
<dbReference type="Proteomes" id="UP000198635">
    <property type="component" value="Unassembled WGS sequence"/>
</dbReference>
<dbReference type="STRING" id="52560.SAMN04488082_11564"/>
<evidence type="ECO:0000313" key="2">
    <source>
        <dbReference type="Proteomes" id="UP000198635"/>
    </source>
</evidence>
<organism evidence="1 2">
    <name type="scientific">Desulfomicrobium apsheronum</name>
    <dbReference type="NCBI Taxonomy" id="52560"/>
    <lineage>
        <taxon>Bacteria</taxon>
        <taxon>Pseudomonadati</taxon>
        <taxon>Thermodesulfobacteriota</taxon>
        <taxon>Desulfovibrionia</taxon>
        <taxon>Desulfovibrionales</taxon>
        <taxon>Desulfomicrobiaceae</taxon>
        <taxon>Desulfomicrobium</taxon>
    </lineage>
</organism>
<dbReference type="Pfam" id="PF08849">
    <property type="entry name" value="BrxA"/>
    <property type="match status" value="1"/>
</dbReference>
<dbReference type="Gene3D" id="1.10.3540.10">
    <property type="entry name" value="uncharacterized protein from magnetospirillum magneticum domain"/>
    <property type="match status" value="1"/>
</dbReference>
<keyword evidence="2" id="KW-1185">Reference proteome</keyword>
<name>A0A1I3X5U4_9BACT</name>
<dbReference type="RefSeq" id="WP_177193178.1">
    <property type="nucleotide sequence ID" value="NZ_FORX01000015.1"/>
</dbReference>
<gene>
    <name evidence="1" type="ORF">SAMN04488082_11564</name>
</gene>
<protein>
    <submittedName>
        <fullName evidence="1">Putative inner membrane protein</fullName>
    </submittedName>
</protein>
<dbReference type="AlphaFoldDB" id="A0A1I3X5U4"/>
<sequence length="196" mass="22234">MSFNGEIVAGSLLIRESRSVAELLLLGLDPKGVHERVSADNSLQKRSPATARRQTNLILARLQGLDKRFLTMIVSGSQELTTQALFAAAIKHNRFLGDFVGKVVCAHWRTYKPALTKLDWNSFFEECAAIDPEITKWTETTHAKIRQVVFRILAEANVIESTRSLRLIPFSLLPELKRLLRDNDEWYVLRCLEALS</sequence>
<accession>A0A1I3X5U4</accession>
<dbReference type="InterPro" id="IPR014948">
    <property type="entry name" value="BrxA"/>
</dbReference>
<dbReference type="EMBL" id="FORX01000015">
    <property type="protein sequence ID" value="SFK14973.1"/>
    <property type="molecule type" value="Genomic_DNA"/>
</dbReference>
<reference evidence="2" key="1">
    <citation type="submission" date="2016-10" db="EMBL/GenBank/DDBJ databases">
        <authorList>
            <person name="Varghese N."/>
            <person name="Submissions S."/>
        </authorList>
    </citation>
    <scope>NUCLEOTIDE SEQUENCE [LARGE SCALE GENOMIC DNA]</scope>
    <source>
        <strain evidence="2">DSM 5918</strain>
    </source>
</reference>
<dbReference type="InterPro" id="IPR023137">
    <property type="entry name" value="BrxA_sf"/>
</dbReference>